<dbReference type="Proteomes" id="UP000245946">
    <property type="component" value="Unassembled WGS sequence"/>
</dbReference>
<feature type="domain" description="Ubiquitin-like" evidence="1">
    <location>
        <begin position="18"/>
        <end position="77"/>
    </location>
</feature>
<dbReference type="Gene3D" id="3.10.20.90">
    <property type="entry name" value="Phosphatidylinositol 3-kinase Catalytic Subunit, Chain A, domain 1"/>
    <property type="match status" value="1"/>
</dbReference>
<dbReference type="SUPFAM" id="SSF54236">
    <property type="entry name" value="Ubiquitin-like"/>
    <property type="match status" value="1"/>
</dbReference>
<reference evidence="2 3" key="1">
    <citation type="journal article" date="2018" name="Mol. Biol. Evol.">
        <title>Broad Genomic Sampling Reveals a Smut Pathogenic Ancestry of the Fungal Clade Ustilaginomycotina.</title>
        <authorList>
            <person name="Kijpornyongpan T."/>
            <person name="Mondo S.J."/>
            <person name="Barry K."/>
            <person name="Sandor L."/>
            <person name="Lee J."/>
            <person name="Lipzen A."/>
            <person name="Pangilinan J."/>
            <person name="LaButti K."/>
            <person name="Hainaut M."/>
            <person name="Henrissat B."/>
            <person name="Grigoriev I.V."/>
            <person name="Spatafora J.W."/>
            <person name="Aime M.C."/>
        </authorList>
    </citation>
    <scope>NUCLEOTIDE SEQUENCE [LARGE SCALE GENOMIC DNA]</scope>
    <source>
        <strain evidence="2 3">MCA 4186</strain>
    </source>
</reference>
<keyword evidence="3" id="KW-1185">Reference proteome</keyword>
<evidence type="ECO:0000313" key="2">
    <source>
        <dbReference type="EMBL" id="PWN94904.1"/>
    </source>
</evidence>
<dbReference type="PROSITE" id="PS50053">
    <property type="entry name" value="UBIQUITIN_2"/>
    <property type="match status" value="1"/>
</dbReference>
<accession>A0A316Z1D9</accession>
<proteinExistence type="predicted"/>
<dbReference type="Pfam" id="PF00240">
    <property type="entry name" value="ubiquitin"/>
    <property type="match status" value="1"/>
</dbReference>
<gene>
    <name evidence="2" type="ORF">FA09DRAFT_332561</name>
</gene>
<organism evidence="2 3">
    <name type="scientific">Tilletiopsis washingtonensis</name>
    <dbReference type="NCBI Taxonomy" id="58919"/>
    <lineage>
        <taxon>Eukaryota</taxon>
        <taxon>Fungi</taxon>
        <taxon>Dikarya</taxon>
        <taxon>Basidiomycota</taxon>
        <taxon>Ustilaginomycotina</taxon>
        <taxon>Exobasidiomycetes</taxon>
        <taxon>Entylomatales</taxon>
        <taxon>Entylomatales incertae sedis</taxon>
        <taxon>Tilletiopsis</taxon>
    </lineage>
</organism>
<dbReference type="RefSeq" id="XP_025595183.1">
    <property type="nucleotide sequence ID" value="XM_025743506.1"/>
</dbReference>
<dbReference type="InterPro" id="IPR000626">
    <property type="entry name" value="Ubiquitin-like_dom"/>
</dbReference>
<dbReference type="OrthoDB" id="428577at2759"/>
<dbReference type="InterPro" id="IPR029071">
    <property type="entry name" value="Ubiquitin-like_domsf"/>
</dbReference>
<protein>
    <recommendedName>
        <fullName evidence="1">Ubiquitin-like domain-containing protein</fullName>
    </recommendedName>
</protein>
<dbReference type="GeneID" id="37271050"/>
<dbReference type="CDD" id="cd17039">
    <property type="entry name" value="Ubl_ubiquitin_like"/>
    <property type="match status" value="1"/>
</dbReference>
<name>A0A316Z1D9_9BASI</name>
<dbReference type="SMART" id="SM00213">
    <property type="entry name" value="UBQ"/>
    <property type="match status" value="1"/>
</dbReference>
<sequence>MGVRKSGTSLEAESADTVIVTVKTMTGSTYHFNASKRASVGKFRRRFSEHTGIPTDQLRLVHDGRRIQDDEMMDKIGDLAQGDDAITIYAVLCMCGC</sequence>
<evidence type="ECO:0000313" key="3">
    <source>
        <dbReference type="Proteomes" id="UP000245946"/>
    </source>
</evidence>
<dbReference type="EMBL" id="KZ819308">
    <property type="protein sequence ID" value="PWN94904.1"/>
    <property type="molecule type" value="Genomic_DNA"/>
</dbReference>
<evidence type="ECO:0000259" key="1">
    <source>
        <dbReference type="PROSITE" id="PS50053"/>
    </source>
</evidence>
<dbReference type="AlphaFoldDB" id="A0A316Z1D9"/>